<keyword evidence="4" id="KW-1185">Reference proteome</keyword>
<evidence type="ECO:0000313" key="4">
    <source>
        <dbReference type="Proteomes" id="UP000184255"/>
    </source>
</evidence>
<sequence>MEKQLREIQMEIMQDRLDSLESRFEELANSFAHVSAKQLSKQCISCMEAIRNLASDCLIANTDQYLPCFDRTEFIRYAQESRQAMRFTVDENNTIQRIYREAGHHRQMTEEERHDRFLSLKAGVPSAKLCFPPFNAHELFVELAINLENLTIRELEFHDQPYVPDDAAISQPPPPYESQGRGYQHQDGPHPMAATMPRVEDSFSSGASFESIATDMSGDEESKEDHFKRWSQLQLSAYGKYLKLPVTPHVISEVLSHYENAQVERLALPLGLKLYRLYFVEGRPGGVVWKSVIPDLDADGDSISPFEEGDIEILTTTRDRLRDDNWDSGAVLETEVPPPHPLLPHCMVAMESLKPEELSEFGLVVAWRYYGTQPWMDRCGHLVPDV</sequence>
<reference evidence="4" key="1">
    <citation type="journal article" date="2016" name="Genome Biol. Evol.">
        <title>Comparative 'omics' of the Fusarium fujikuroi species complex highlights differences in genetic potential and metabolite synthesis.</title>
        <authorList>
            <person name="Niehaus E.-M."/>
            <person name="Muensterkoetter M."/>
            <person name="Proctor R.H."/>
            <person name="Brown D.W."/>
            <person name="Sharon A."/>
            <person name="Idan Y."/>
            <person name="Oren-Young L."/>
            <person name="Sieber C.M."/>
            <person name="Novak O."/>
            <person name="Pencik A."/>
            <person name="Tarkowska D."/>
            <person name="Hromadova K."/>
            <person name="Freeman S."/>
            <person name="Maymon M."/>
            <person name="Elazar M."/>
            <person name="Youssef S.A."/>
            <person name="El-Shabrawy E.S.M."/>
            <person name="Shalaby A.B.A."/>
            <person name="Houterman P."/>
            <person name="Brock N.L."/>
            <person name="Burkhardt I."/>
            <person name="Tsavkelova E.A."/>
            <person name="Dickschat J.S."/>
            <person name="Galuszka P."/>
            <person name="Gueldener U."/>
            <person name="Tudzynski B."/>
        </authorList>
    </citation>
    <scope>NUCLEOTIDE SEQUENCE [LARGE SCALE GENOMIC DNA]</scope>
    <source>
        <strain evidence="4">MRC7560</strain>
    </source>
</reference>
<gene>
    <name evidence="3" type="ORF">FMAN_11985</name>
</gene>
<name>A0A1L7UH98_FUSMA</name>
<organism evidence="3 4">
    <name type="scientific">Fusarium mangiferae</name>
    <name type="common">Mango malformation disease fungus</name>
    <dbReference type="NCBI Taxonomy" id="192010"/>
    <lineage>
        <taxon>Eukaryota</taxon>
        <taxon>Fungi</taxon>
        <taxon>Dikarya</taxon>
        <taxon>Ascomycota</taxon>
        <taxon>Pezizomycotina</taxon>
        <taxon>Sordariomycetes</taxon>
        <taxon>Hypocreomycetidae</taxon>
        <taxon>Hypocreales</taxon>
        <taxon>Nectriaceae</taxon>
        <taxon>Fusarium</taxon>
        <taxon>Fusarium fujikuroi species complex</taxon>
    </lineage>
</organism>
<evidence type="ECO:0000313" key="3">
    <source>
        <dbReference type="EMBL" id="CVL06891.1"/>
    </source>
</evidence>
<accession>A0A1L7UH98</accession>
<dbReference type="VEuPathDB" id="FungiDB:FMAN_11985"/>
<dbReference type="AlphaFoldDB" id="A0A1L7UH98"/>
<dbReference type="EMBL" id="FCQH01000018">
    <property type="protein sequence ID" value="CVL06891.1"/>
    <property type="molecule type" value="Genomic_DNA"/>
</dbReference>
<feature type="coiled-coil region" evidence="1">
    <location>
        <begin position="3"/>
        <end position="30"/>
    </location>
</feature>
<evidence type="ECO:0000256" key="2">
    <source>
        <dbReference type="SAM" id="MobiDB-lite"/>
    </source>
</evidence>
<proteinExistence type="predicted"/>
<dbReference type="GeneID" id="65091235"/>
<protein>
    <submittedName>
        <fullName evidence="3">Uncharacterized protein</fullName>
    </submittedName>
</protein>
<comment type="caution">
    <text evidence="3">The sequence shown here is derived from an EMBL/GenBank/DDBJ whole genome shotgun (WGS) entry which is preliminary data.</text>
</comment>
<dbReference type="RefSeq" id="XP_041690172.1">
    <property type="nucleotide sequence ID" value="XM_041824720.1"/>
</dbReference>
<feature type="region of interest" description="Disordered" evidence="2">
    <location>
        <begin position="167"/>
        <end position="188"/>
    </location>
</feature>
<dbReference type="Proteomes" id="UP000184255">
    <property type="component" value="Unassembled WGS sequence"/>
</dbReference>
<keyword evidence="1" id="KW-0175">Coiled coil</keyword>
<evidence type="ECO:0000256" key="1">
    <source>
        <dbReference type="SAM" id="Coils"/>
    </source>
</evidence>